<gene>
    <name evidence="1" type="ORF">UFOVP564_13</name>
</gene>
<name>A0A6J5MVA1_9CAUD</name>
<reference evidence="1" key="1">
    <citation type="submission" date="2020-04" db="EMBL/GenBank/DDBJ databases">
        <authorList>
            <person name="Chiriac C."/>
            <person name="Salcher M."/>
            <person name="Ghai R."/>
            <person name="Kavagutti S V."/>
        </authorList>
    </citation>
    <scope>NUCLEOTIDE SEQUENCE</scope>
</reference>
<proteinExistence type="predicted"/>
<dbReference type="EMBL" id="LR796539">
    <property type="protein sequence ID" value="CAB4150262.1"/>
    <property type="molecule type" value="Genomic_DNA"/>
</dbReference>
<sequence>MATYDLAFHTRLDGYAILQTFVETGIQVGDSVVIAGASHGFSGTHTIVSTQDFEFIGVSDEGDLEFDSDVIRLYQFLYVNAGDDYTRSVATGTVAFTPSVSWISAADVTSWLGIDVATANDTAFITVCVNAANNYIFRKRREAGYTDSQTTVPGADVKLGTIMYAATLYRERGSADSFASFDSMSSIPVPSTMGRIMALIGCGRPQVA</sequence>
<accession>A0A6J5MVA1</accession>
<organism evidence="1">
    <name type="scientific">uncultured Caudovirales phage</name>
    <dbReference type="NCBI Taxonomy" id="2100421"/>
    <lineage>
        <taxon>Viruses</taxon>
        <taxon>Duplodnaviria</taxon>
        <taxon>Heunggongvirae</taxon>
        <taxon>Uroviricota</taxon>
        <taxon>Caudoviricetes</taxon>
        <taxon>Peduoviridae</taxon>
        <taxon>Maltschvirus</taxon>
        <taxon>Maltschvirus maltsch</taxon>
    </lineage>
</organism>
<protein>
    <submittedName>
        <fullName evidence="1">Gp6 domain containing protein</fullName>
    </submittedName>
</protein>
<evidence type="ECO:0000313" key="1">
    <source>
        <dbReference type="EMBL" id="CAB4150262.1"/>
    </source>
</evidence>